<gene>
    <name evidence="3" type="ORF">C2E21_4956</name>
</gene>
<comment type="caution">
    <text evidence="3">The sequence shown here is derived from an EMBL/GenBank/DDBJ whole genome shotgun (WGS) entry which is preliminary data.</text>
</comment>
<sequence length="342" mass="36948">MGSPSDQPPTTAAGRSAAQPAPAPAPAAGPATPGGLLPPSLPQFLLFTHDDAVNGKARDLLQSVLDDRQSVDGCKAHATLFAMNRNTDCKALQAMYEAGHEVAVHTVSHKRLAGEPREFVESQVLDGRRQLADCGIPESDIVGFRAPFLSVDPQLRRVLHDNGFLYDSSVVAEAPDGFGARLWPFDMGSGIPFECRNYTGDYGEHQQTCDAAEQLPGLWQVPIWQLTELGGPFRMDPGFKYIGMTQAPNASAFEILQANFLATYNGNRAPMPVFVHSFFLREGGNQRDVERFLDFALSQPNTYAVTMRQLLAYLENPVPADELSPEALGCGQPGGAGPQRPA</sequence>
<evidence type="ECO:0000313" key="4">
    <source>
        <dbReference type="Proteomes" id="UP000239899"/>
    </source>
</evidence>
<evidence type="ECO:0000313" key="3">
    <source>
        <dbReference type="EMBL" id="PRW55946.1"/>
    </source>
</evidence>
<dbReference type="Gene3D" id="3.20.20.370">
    <property type="entry name" value="Glycoside hydrolase/deacetylase"/>
    <property type="match status" value="1"/>
</dbReference>
<protein>
    <submittedName>
        <fullName evidence="3">Polysaccharide deacetylase</fullName>
    </submittedName>
</protein>
<keyword evidence="4" id="KW-1185">Reference proteome</keyword>
<dbReference type="Proteomes" id="UP000239899">
    <property type="component" value="Unassembled WGS sequence"/>
</dbReference>
<reference evidence="3 4" key="1">
    <citation type="journal article" date="2018" name="Plant J.">
        <title>Genome sequences of Chlorella sorokiniana UTEX 1602 and Micractinium conductrix SAG 241.80: implications to maltose excretion by a green alga.</title>
        <authorList>
            <person name="Arriola M.B."/>
            <person name="Velmurugan N."/>
            <person name="Zhang Y."/>
            <person name="Plunkett M.H."/>
            <person name="Hondzo H."/>
            <person name="Barney B.M."/>
        </authorList>
    </citation>
    <scope>NUCLEOTIDE SEQUENCE [LARGE SCALE GENOMIC DNA]</scope>
    <source>
        <strain evidence="4">UTEX 1602</strain>
    </source>
</reference>
<dbReference type="CDD" id="cd10919">
    <property type="entry name" value="CE4_CDA_like"/>
    <property type="match status" value="1"/>
</dbReference>
<evidence type="ECO:0000259" key="2">
    <source>
        <dbReference type="Pfam" id="PF01522"/>
    </source>
</evidence>
<dbReference type="InterPro" id="IPR052740">
    <property type="entry name" value="CE4"/>
</dbReference>
<feature type="compositionally biased region" description="Low complexity" evidence="1">
    <location>
        <begin position="10"/>
        <end position="20"/>
    </location>
</feature>
<evidence type="ECO:0000256" key="1">
    <source>
        <dbReference type="SAM" id="MobiDB-lite"/>
    </source>
</evidence>
<dbReference type="STRING" id="3076.A0A2P6TPI9"/>
<dbReference type="OrthoDB" id="504708at2759"/>
<dbReference type="InterPro" id="IPR002509">
    <property type="entry name" value="NODB_dom"/>
</dbReference>
<dbReference type="InterPro" id="IPR011330">
    <property type="entry name" value="Glyco_hydro/deAcase_b/a-brl"/>
</dbReference>
<feature type="domain" description="NodB homology" evidence="2">
    <location>
        <begin position="75"/>
        <end position="164"/>
    </location>
</feature>
<dbReference type="GO" id="GO:0016810">
    <property type="term" value="F:hydrolase activity, acting on carbon-nitrogen (but not peptide) bonds"/>
    <property type="evidence" value="ECO:0007669"/>
    <property type="project" value="InterPro"/>
</dbReference>
<proteinExistence type="predicted"/>
<dbReference type="EMBL" id="LHPG02000009">
    <property type="protein sequence ID" value="PRW55946.1"/>
    <property type="molecule type" value="Genomic_DNA"/>
</dbReference>
<name>A0A2P6TPI9_CHLSO</name>
<dbReference type="PANTHER" id="PTHR45985:SF3">
    <property type="entry name" value="CHITIN DEACETYLASE-LIKE 4"/>
    <property type="match status" value="1"/>
</dbReference>
<dbReference type="GO" id="GO:0005975">
    <property type="term" value="P:carbohydrate metabolic process"/>
    <property type="evidence" value="ECO:0007669"/>
    <property type="project" value="InterPro"/>
</dbReference>
<accession>A0A2P6TPI9</accession>
<dbReference type="AlphaFoldDB" id="A0A2P6TPI9"/>
<dbReference type="Pfam" id="PF01522">
    <property type="entry name" value="Polysacc_deac_1"/>
    <property type="match status" value="1"/>
</dbReference>
<organism evidence="3 4">
    <name type="scientific">Chlorella sorokiniana</name>
    <name type="common">Freshwater green alga</name>
    <dbReference type="NCBI Taxonomy" id="3076"/>
    <lineage>
        <taxon>Eukaryota</taxon>
        <taxon>Viridiplantae</taxon>
        <taxon>Chlorophyta</taxon>
        <taxon>core chlorophytes</taxon>
        <taxon>Trebouxiophyceae</taxon>
        <taxon>Chlorellales</taxon>
        <taxon>Chlorellaceae</taxon>
        <taxon>Chlorella clade</taxon>
        <taxon>Chlorella</taxon>
    </lineage>
</organism>
<dbReference type="PANTHER" id="PTHR45985">
    <property type="match status" value="1"/>
</dbReference>
<dbReference type="SUPFAM" id="SSF88713">
    <property type="entry name" value="Glycoside hydrolase/deacetylase"/>
    <property type="match status" value="1"/>
</dbReference>
<feature type="region of interest" description="Disordered" evidence="1">
    <location>
        <begin position="1"/>
        <end position="35"/>
    </location>
</feature>